<dbReference type="AlphaFoldDB" id="A0A6G5A3L0"/>
<sequence>MDLLIDLKRCYVVIMSCLSRYLRVVALISAQRCVCGEVYLILCIPCERTCRFKSCCSFTICLPSGCFVSSQQQTRKGGKGDSYAVCFMFHISNMWSNTQWLVTVSCPSNKKKK</sequence>
<reference evidence="1" key="1">
    <citation type="submission" date="2020-03" db="EMBL/GenBank/DDBJ databases">
        <title>A transcriptome and proteome of the tick Rhipicephalus microplus shaped by the genetic composition of its hosts and developmental stage.</title>
        <authorList>
            <person name="Garcia G.R."/>
            <person name="Ribeiro J.M.C."/>
            <person name="Maruyama S.R."/>
            <person name="Gardinasse L.G."/>
            <person name="Nelson K."/>
            <person name="Ferreira B.R."/>
            <person name="Andrade T.G."/>
            <person name="Santos I.K.F.M."/>
        </authorList>
    </citation>
    <scope>NUCLEOTIDE SEQUENCE</scope>
    <source>
        <strain evidence="1">NSGR</strain>
        <tissue evidence="1">Salivary glands</tissue>
    </source>
</reference>
<proteinExistence type="predicted"/>
<accession>A0A6G5A3L0</accession>
<evidence type="ECO:0000313" key="1">
    <source>
        <dbReference type="EMBL" id="NIE44750.1"/>
    </source>
</evidence>
<protein>
    <submittedName>
        <fullName evidence="1">Putative secreted protein</fullName>
    </submittedName>
</protein>
<organism evidence="1">
    <name type="scientific">Rhipicephalus microplus</name>
    <name type="common">Cattle tick</name>
    <name type="synonym">Boophilus microplus</name>
    <dbReference type="NCBI Taxonomy" id="6941"/>
    <lineage>
        <taxon>Eukaryota</taxon>
        <taxon>Metazoa</taxon>
        <taxon>Ecdysozoa</taxon>
        <taxon>Arthropoda</taxon>
        <taxon>Chelicerata</taxon>
        <taxon>Arachnida</taxon>
        <taxon>Acari</taxon>
        <taxon>Parasitiformes</taxon>
        <taxon>Ixodida</taxon>
        <taxon>Ixodoidea</taxon>
        <taxon>Ixodidae</taxon>
        <taxon>Rhipicephalinae</taxon>
        <taxon>Rhipicephalus</taxon>
        <taxon>Boophilus</taxon>
    </lineage>
</organism>
<name>A0A6G5A3L0_RHIMP</name>
<dbReference type="EMBL" id="GIKN01002477">
    <property type="protein sequence ID" value="NIE44750.1"/>
    <property type="molecule type" value="Transcribed_RNA"/>
</dbReference>